<dbReference type="InterPro" id="IPR011021">
    <property type="entry name" value="Arrestin-like_N"/>
</dbReference>
<feature type="region of interest" description="Disordered" evidence="1">
    <location>
        <begin position="750"/>
        <end position="771"/>
    </location>
</feature>
<feature type="region of interest" description="Disordered" evidence="1">
    <location>
        <begin position="332"/>
        <end position="381"/>
    </location>
</feature>
<dbReference type="Proteomes" id="UP000076798">
    <property type="component" value="Unassembled WGS sequence"/>
</dbReference>
<feature type="compositionally biased region" description="Basic and acidic residues" evidence="1">
    <location>
        <begin position="165"/>
        <end position="179"/>
    </location>
</feature>
<feature type="compositionally biased region" description="Polar residues" evidence="1">
    <location>
        <begin position="762"/>
        <end position="771"/>
    </location>
</feature>
<evidence type="ECO:0000256" key="1">
    <source>
        <dbReference type="SAM" id="MobiDB-lite"/>
    </source>
</evidence>
<feature type="compositionally biased region" description="Low complexity" evidence="1">
    <location>
        <begin position="350"/>
        <end position="360"/>
    </location>
</feature>
<reference evidence="3 4" key="1">
    <citation type="journal article" date="2016" name="Mol. Biol. Evol.">
        <title>Comparative Genomics of Early-Diverging Mushroom-Forming Fungi Provides Insights into the Origins of Lignocellulose Decay Capabilities.</title>
        <authorList>
            <person name="Nagy L.G."/>
            <person name="Riley R."/>
            <person name="Tritt A."/>
            <person name="Adam C."/>
            <person name="Daum C."/>
            <person name="Floudas D."/>
            <person name="Sun H."/>
            <person name="Yadav J.S."/>
            <person name="Pangilinan J."/>
            <person name="Larsson K.H."/>
            <person name="Matsuura K."/>
            <person name="Barry K."/>
            <person name="Labutti K."/>
            <person name="Kuo R."/>
            <person name="Ohm R.A."/>
            <person name="Bhattacharya S.S."/>
            <person name="Shirouzu T."/>
            <person name="Yoshinaga Y."/>
            <person name="Martin F.M."/>
            <person name="Grigoriev I.V."/>
            <person name="Hibbett D.S."/>
        </authorList>
    </citation>
    <scope>NUCLEOTIDE SEQUENCE [LARGE SCALE GENOMIC DNA]</scope>
    <source>
        <strain evidence="3 4">HHB10207 ss-3</strain>
    </source>
</reference>
<dbReference type="InterPro" id="IPR050357">
    <property type="entry name" value="Arrestin_domain-protein"/>
</dbReference>
<organism evidence="3 4">
    <name type="scientific">Sistotremastrum suecicum HHB10207 ss-3</name>
    <dbReference type="NCBI Taxonomy" id="1314776"/>
    <lineage>
        <taxon>Eukaryota</taxon>
        <taxon>Fungi</taxon>
        <taxon>Dikarya</taxon>
        <taxon>Basidiomycota</taxon>
        <taxon>Agaricomycotina</taxon>
        <taxon>Agaricomycetes</taxon>
        <taxon>Sistotremastrales</taxon>
        <taxon>Sistotremastraceae</taxon>
        <taxon>Sistotremastrum</taxon>
    </lineage>
</organism>
<proteinExistence type="predicted"/>
<dbReference type="Pfam" id="PF00339">
    <property type="entry name" value="Arrestin_N"/>
    <property type="match status" value="1"/>
</dbReference>
<protein>
    <recommendedName>
        <fullName evidence="2">Arrestin C-terminal-like domain-containing protein</fullName>
    </recommendedName>
</protein>
<gene>
    <name evidence="3" type="ORF">SISSUDRAFT_1054207</name>
</gene>
<dbReference type="Gene3D" id="2.60.40.640">
    <property type="match status" value="2"/>
</dbReference>
<dbReference type="SMART" id="SM01017">
    <property type="entry name" value="Arrestin_C"/>
    <property type="match status" value="1"/>
</dbReference>
<keyword evidence="4" id="KW-1185">Reference proteome</keyword>
<dbReference type="EMBL" id="KV428240">
    <property type="protein sequence ID" value="KZT33455.1"/>
    <property type="molecule type" value="Genomic_DNA"/>
</dbReference>
<sequence length="842" mass="92927">MSHHKNSVQIRLTEPAVFLRGGSDEVLTGHHVPNAPPGPPAMLRGLLVLNLVKPTKIKSIEVKLYGSSRNDWPEGIGARRMDVTEEHKIISAKTIFFHAKDEVHEQHTLRRHASVGPGASLDPDIDSDSESSDELDGSPPTQDPEHEVDPDERGRGRTRTQQRRVSFDRPHDFVDERPHAYTSNTSINVPPTPPYSPLYSPTIQPTRLQSPSLTRESSYTDRESDHSSRTDPPSAPAPAPALGQRRSASVHPATGTGTPEFIQTPASSGFLHSPPVPPSPTHHVAFERVPSESRERHSSQHHEDPHDRDRNRTRSRSRFSLPSVNVSAVLKEVSDRVRSGSPSITRGMNTRTAASTSRTLSRGRARVRAESPDPDEKRMGPLEKLGHRLKLDLETGSLIAEPFKEFKKGTHTYPISFALPSSLPPTVHLLSGSVTYYLSATIHRPGAFKPRLTTSREVFLISCPPSSFHSHHTYDAEEGEAGISPSGREGGNITVERQWEDELRYIIEVEGRRVIVGGELPVRVTLMPLGKVRVWRISAYLEERVEYLSRFKRVALQENIRRSELWSVRSPSINSKDKDKEEPLLPIFSVSPDAPLNSPLYPYIVPPPEDPDRSSALLSPGPWVLKETLRFPDSCDRLHPTNRHRRSNLVVAHVLKVVLRVERGDDADKANSNQGKEKGDKEKGRKQFDIVVQIGIHILSCRCQERWTALPSYSALDPSRAGTSNAPTLPPPASACRSCQARDRWIAEGPSRAMRPPPVPTANGTRQPVHTLPNLNLSRPPSNGAPGEAANTTIPTPALAPATTVVVPSQPATAAEEETMQFARLITGQEGNEGEVPPAYQA</sequence>
<dbReference type="GO" id="GO:0005886">
    <property type="term" value="C:plasma membrane"/>
    <property type="evidence" value="ECO:0007669"/>
    <property type="project" value="TreeGrafter"/>
</dbReference>
<name>A0A165YP50_9AGAM</name>
<dbReference type="GO" id="GO:0030674">
    <property type="term" value="F:protein-macromolecule adaptor activity"/>
    <property type="evidence" value="ECO:0007669"/>
    <property type="project" value="TreeGrafter"/>
</dbReference>
<feature type="domain" description="Arrestin C-terminal-like" evidence="2">
    <location>
        <begin position="499"/>
        <end position="703"/>
    </location>
</feature>
<dbReference type="GO" id="GO:0031625">
    <property type="term" value="F:ubiquitin protein ligase binding"/>
    <property type="evidence" value="ECO:0007669"/>
    <property type="project" value="TreeGrafter"/>
</dbReference>
<dbReference type="GO" id="GO:0070086">
    <property type="term" value="P:ubiquitin-dependent endocytosis"/>
    <property type="evidence" value="ECO:0007669"/>
    <property type="project" value="TreeGrafter"/>
</dbReference>
<dbReference type="SUPFAM" id="SSF81296">
    <property type="entry name" value="E set domains"/>
    <property type="match status" value="1"/>
</dbReference>
<dbReference type="PANTHER" id="PTHR11188:SF17">
    <property type="entry name" value="FI21816P1"/>
    <property type="match status" value="1"/>
</dbReference>
<feature type="compositionally biased region" description="Basic and acidic residues" evidence="1">
    <location>
        <begin position="367"/>
        <end position="381"/>
    </location>
</feature>
<dbReference type="InterPro" id="IPR011022">
    <property type="entry name" value="Arrestin_C-like"/>
</dbReference>
<dbReference type="PANTHER" id="PTHR11188">
    <property type="entry name" value="ARRESTIN DOMAIN CONTAINING PROTEIN"/>
    <property type="match status" value="1"/>
</dbReference>
<accession>A0A165YP50</accession>
<feature type="compositionally biased region" description="Basic and acidic residues" evidence="1">
    <location>
        <begin position="284"/>
        <end position="312"/>
    </location>
</feature>
<evidence type="ECO:0000259" key="2">
    <source>
        <dbReference type="SMART" id="SM01017"/>
    </source>
</evidence>
<feature type="region of interest" description="Disordered" evidence="1">
    <location>
        <begin position="717"/>
        <end position="736"/>
    </location>
</feature>
<feature type="compositionally biased region" description="Acidic residues" evidence="1">
    <location>
        <begin position="123"/>
        <end position="136"/>
    </location>
</feature>
<dbReference type="OrthoDB" id="2238745at2759"/>
<feature type="compositionally biased region" description="Basic and acidic residues" evidence="1">
    <location>
        <begin position="218"/>
        <end position="229"/>
    </location>
</feature>
<dbReference type="STRING" id="1314776.A0A165YP50"/>
<dbReference type="InterPro" id="IPR014752">
    <property type="entry name" value="Arrestin-like_C"/>
</dbReference>
<feature type="compositionally biased region" description="Polar residues" evidence="1">
    <location>
        <begin position="340"/>
        <end position="349"/>
    </location>
</feature>
<feature type="region of interest" description="Disordered" evidence="1">
    <location>
        <begin position="107"/>
        <end position="320"/>
    </location>
</feature>
<dbReference type="AlphaFoldDB" id="A0A165YP50"/>
<evidence type="ECO:0000313" key="3">
    <source>
        <dbReference type="EMBL" id="KZT33455.1"/>
    </source>
</evidence>
<feature type="compositionally biased region" description="Basic and acidic residues" evidence="1">
    <location>
        <begin position="143"/>
        <end position="155"/>
    </location>
</feature>
<feature type="compositionally biased region" description="Polar residues" evidence="1">
    <location>
        <begin position="203"/>
        <end position="217"/>
    </location>
</feature>
<evidence type="ECO:0000313" key="4">
    <source>
        <dbReference type="Proteomes" id="UP000076798"/>
    </source>
</evidence>
<dbReference type="InterPro" id="IPR014756">
    <property type="entry name" value="Ig_E-set"/>
</dbReference>
<dbReference type="GO" id="GO:0005829">
    <property type="term" value="C:cytosol"/>
    <property type="evidence" value="ECO:0007669"/>
    <property type="project" value="TreeGrafter"/>
</dbReference>